<comment type="caution">
    <text evidence="1">The sequence shown here is derived from an EMBL/GenBank/DDBJ whole genome shotgun (WGS) entry which is preliminary data.</text>
</comment>
<keyword evidence="2" id="KW-1185">Reference proteome</keyword>
<dbReference type="SUPFAM" id="SSF52172">
    <property type="entry name" value="CheY-like"/>
    <property type="match status" value="1"/>
</dbReference>
<gene>
    <name evidence="1" type="ORF">ACFQ5T_10870</name>
</gene>
<protein>
    <recommendedName>
        <fullName evidence="3">Response regulatory domain-containing protein</fullName>
    </recommendedName>
</protein>
<dbReference type="Proteomes" id="UP001597195">
    <property type="component" value="Unassembled WGS sequence"/>
</dbReference>
<dbReference type="EMBL" id="JBHTOM010000019">
    <property type="protein sequence ID" value="MFD1550181.1"/>
    <property type="molecule type" value="Genomic_DNA"/>
</dbReference>
<accession>A0ABW4H5X2</accession>
<name>A0ABW4H5X2_9LACO</name>
<sequence length="77" mass="8685">MSDMILVVEDDEALLASVSMDLQFEGYTVLNAKDGRSALEVYENKVLCQLLLVILFIKLSNPLRLGNFFESKCQMNP</sequence>
<evidence type="ECO:0008006" key="3">
    <source>
        <dbReference type="Google" id="ProtNLM"/>
    </source>
</evidence>
<dbReference type="InterPro" id="IPR011006">
    <property type="entry name" value="CheY-like_superfamily"/>
</dbReference>
<evidence type="ECO:0000313" key="2">
    <source>
        <dbReference type="Proteomes" id="UP001597195"/>
    </source>
</evidence>
<organism evidence="1 2">
    <name type="scientific">Levilactobacillus fuyuanensis</name>
    <dbReference type="NCBI Taxonomy" id="2486022"/>
    <lineage>
        <taxon>Bacteria</taxon>
        <taxon>Bacillati</taxon>
        <taxon>Bacillota</taxon>
        <taxon>Bacilli</taxon>
        <taxon>Lactobacillales</taxon>
        <taxon>Lactobacillaceae</taxon>
        <taxon>Levilactobacillus</taxon>
    </lineage>
</organism>
<evidence type="ECO:0000313" key="1">
    <source>
        <dbReference type="EMBL" id="MFD1550181.1"/>
    </source>
</evidence>
<reference evidence="2" key="1">
    <citation type="journal article" date="2019" name="Int. J. Syst. Evol. Microbiol.">
        <title>The Global Catalogue of Microorganisms (GCM) 10K type strain sequencing project: providing services to taxonomists for standard genome sequencing and annotation.</title>
        <authorList>
            <consortium name="The Broad Institute Genomics Platform"/>
            <consortium name="The Broad Institute Genome Sequencing Center for Infectious Disease"/>
            <person name="Wu L."/>
            <person name="Ma J."/>
        </authorList>
    </citation>
    <scope>NUCLEOTIDE SEQUENCE [LARGE SCALE GENOMIC DNA]</scope>
    <source>
        <strain evidence="2">CCM 8906</strain>
    </source>
</reference>
<proteinExistence type="predicted"/>
<dbReference type="RefSeq" id="WP_382387629.1">
    <property type="nucleotide sequence ID" value="NZ_JBHTOM010000019.1"/>
</dbReference>
<dbReference type="Gene3D" id="3.40.50.2300">
    <property type="match status" value="1"/>
</dbReference>